<evidence type="ECO:0000313" key="3">
    <source>
        <dbReference type="Proteomes" id="UP000321393"/>
    </source>
</evidence>
<keyword evidence="2" id="KW-0548">Nucleotidyltransferase</keyword>
<accession>A0A5D3BKA6</accession>
<dbReference type="AlphaFoldDB" id="A0A5D3BKA6"/>
<evidence type="ECO:0000313" key="4">
    <source>
        <dbReference type="Proteomes" id="UP000321947"/>
    </source>
</evidence>
<evidence type="ECO:0000313" key="2">
    <source>
        <dbReference type="EMBL" id="TYJ98805.1"/>
    </source>
</evidence>
<dbReference type="Proteomes" id="UP000321947">
    <property type="component" value="Unassembled WGS sequence"/>
</dbReference>
<sequence>MAQNKVRPHRHFNPTLKEVVKKEVLKLKDDIEIIYLVLHNTCIRPIHVESKKFDMTIVENSQGEFIPTRVSNSWRMCIDYRNLNEVTLNDHFPLPFQGKMIENL</sequence>
<comment type="caution">
    <text evidence="2">The sequence shown here is derived from an EMBL/GenBank/DDBJ whole genome shotgun (WGS) entry which is preliminary data.</text>
</comment>
<keyword evidence="2" id="KW-0695">RNA-directed DNA polymerase</keyword>
<dbReference type="SUPFAM" id="SSF56672">
    <property type="entry name" value="DNA/RNA polymerases"/>
    <property type="match status" value="1"/>
</dbReference>
<dbReference type="Proteomes" id="UP000321393">
    <property type="component" value="Unassembled WGS sequence"/>
</dbReference>
<dbReference type="OrthoDB" id="1738562at2759"/>
<reference evidence="3 4" key="1">
    <citation type="submission" date="2019-08" db="EMBL/GenBank/DDBJ databases">
        <title>Draft genome sequences of two oriental melons (Cucumis melo L. var makuwa).</title>
        <authorList>
            <person name="Kwon S.-Y."/>
        </authorList>
    </citation>
    <scope>NUCLEOTIDE SEQUENCE [LARGE SCALE GENOMIC DNA]</scope>
    <source>
        <strain evidence="4">cv. Chang Bougi</strain>
        <strain evidence="3">cv. SW 3</strain>
        <tissue evidence="2">Leaf</tissue>
    </source>
</reference>
<protein>
    <submittedName>
        <fullName evidence="1 2">Reverse transcriptase</fullName>
    </submittedName>
</protein>
<dbReference type="Gene3D" id="3.10.10.10">
    <property type="entry name" value="HIV Type 1 Reverse Transcriptase, subunit A, domain 1"/>
    <property type="match status" value="1"/>
</dbReference>
<name>A0A5D3BKA6_CUCMM</name>
<proteinExistence type="predicted"/>
<dbReference type="InterPro" id="IPR043502">
    <property type="entry name" value="DNA/RNA_pol_sf"/>
</dbReference>
<dbReference type="GO" id="GO:0003964">
    <property type="term" value="F:RNA-directed DNA polymerase activity"/>
    <property type="evidence" value="ECO:0007669"/>
    <property type="project" value="UniProtKB-KW"/>
</dbReference>
<dbReference type="EMBL" id="SSTD01017792">
    <property type="protein sequence ID" value="TYJ98805.1"/>
    <property type="molecule type" value="Genomic_DNA"/>
</dbReference>
<gene>
    <name evidence="2" type="ORF">E5676_scaffold703G00030</name>
    <name evidence="1" type="ORF">E6C27_scaffold845G00130</name>
</gene>
<organism evidence="2 4">
    <name type="scientific">Cucumis melo var. makuwa</name>
    <name type="common">Oriental melon</name>
    <dbReference type="NCBI Taxonomy" id="1194695"/>
    <lineage>
        <taxon>Eukaryota</taxon>
        <taxon>Viridiplantae</taxon>
        <taxon>Streptophyta</taxon>
        <taxon>Embryophyta</taxon>
        <taxon>Tracheophyta</taxon>
        <taxon>Spermatophyta</taxon>
        <taxon>Magnoliopsida</taxon>
        <taxon>eudicotyledons</taxon>
        <taxon>Gunneridae</taxon>
        <taxon>Pentapetalae</taxon>
        <taxon>rosids</taxon>
        <taxon>fabids</taxon>
        <taxon>Cucurbitales</taxon>
        <taxon>Cucurbitaceae</taxon>
        <taxon>Benincaseae</taxon>
        <taxon>Cucumis</taxon>
    </lineage>
</organism>
<evidence type="ECO:0000313" key="1">
    <source>
        <dbReference type="EMBL" id="KAA0033224.1"/>
    </source>
</evidence>
<keyword evidence="2" id="KW-0808">Transferase</keyword>
<dbReference type="EMBL" id="SSTE01020899">
    <property type="protein sequence ID" value="KAA0033224.1"/>
    <property type="molecule type" value="Genomic_DNA"/>
</dbReference>